<evidence type="ECO:0000256" key="1">
    <source>
        <dbReference type="SAM" id="MobiDB-lite"/>
    </source>
</evidence>
<keyword evidence="3" id="KW-1185">Reference proteome</keyword>
<dbReference type="Proteomes" id="UP000606786">
    <property type="component" value="Unassembled WGS sequence"/>
</dbReference>
<protein>
    <submittedName>
        <fullName evidence="2">(Mediterranean fruit fly) hypothetical protein</fullName>
    </submittedName>
</protein>
<sequence length="53" mass="5639">FVALDGILEWQQTAAASSDQRASSTESQPPVNIPDGVTCHRAVADCEAGLLRR</sequence>
<dbReference type="AlphaFoldDB" id="A0A811UJD7"/>
<evidence type="ECO:0000313" key="3">
    <source>
        <dbReference type="Proteomes" id="UP000606786"/>
    </source>
</evidence>
<name>A0A811UJD7_CERCA</name>
<feature type="region of interest" description="Disordered" evidence="1">
    <location>
        <begin position="14"/>
        <end position="36"/>
    </location>
</feature>
<feature type="compositionally biased region" description="Polar residues" evidence="1">
    <location>
        <begin position="14"/>
        <end position="30"/>
    </location>
</feature>
<comment type="caution">
    <text evidence="2">The sequence shown here is derived from an EMBL/GenBank/DDBJ whole genome shotgun (WGS) entry which is preliminary data.</text>
</comment>
<gene>
    <name evidence="2" type="ORF">CCAP1982_LOCUS7399</name>
</gene>
<feature type="non-terminal residue" evidence="2">
    <location>
        <position position="1"/>
    </location>
</feature>
<proteinExistence type="predicted"/>
<accession>A0A811UJD7</accession>
<reference evidence="2" key="1">
    <citation type="submission" date="2020-11" db="EMBL/GenBank/DDBJ databases">
        <authorList>
            <person name="Whitehead M."/>
        </authorList>
    </citation>
    <scope>NUCLEOTIDE SEQUENCE</scope>
    <source>
        <strain evidence="2">EGII</strain>
    </source>
</reference>
<dbReference type="EMBL" id="CAJHJT010000012">
    <property type="protein sequence ID" value="CAD6998850.1"/>
    <property type="molecule type" value="Genomic_DNA"/>
</dbReference>
<evidence type="ECO:0000313" key="2">
    <source>
        <dbReference type="EMBL" id="CAD6998850.1"/>
    </source>
</evidence>
<organism evidence="2 3">
    <name type="scientific">Ceratitis capitata</name>
    <name type="common">Mediterranean fruit fly</name>
    <name type="synonym">Tephritis capitata</name>
    <dbReference type="NCBI Taxonomy" id="7213"/>
    <lineage>
        <taxon>Eukaryota</taxon>
        <taxon>Metazoa</taxon>
        <taxon>Ecdysozoa</taxon>
        <taxon>Arthropoda</taxon>
        <taxon>Hexapoda</taxon>
        <taxon>Insecta</taxon>
        <taxon>Pterygota</taxon>
        <taxon>Neoptera</taxon>
        <taxon>Endopterygota</taxon>
        <taxon>Diptera</taxon>
        <taxon>Brachycera</taxon>
        <taxon>Muscomorpha</taxon>
        <taxon>Tephritoidea</taxon>
        <taxon>Tephritidae</taxon>
        <taxon>Ceratitis</taxon>
        <taxon>Ceratitis</taxon>
    </lineage>
</organism>